<dbReference type="SMART" id="SM00950">
    <property type="entry name" value="Piwi"/>
    <property type="match status" value="1"/>
</dbReference>
<dbReference type="Gene3D" id="3.30.420.10">
    <property type="entry name" value="Ribonuclease H-like superfamily/Ribonuclease H"/>
    <property type="match status" value="1"/>
</dbReference>
<dbReference type="AlphaFoldDB" id="A0A132BD79"/>
<evidence type="ECO:0000259" key="1">
    <source>
        <dbReference type="PROSITE" id="PS50822"/>
    </source>
</evidence>
<keyword evidence="3" id="KW-1185">Reference proteome</keyword>
<evidence type="ECO:0000313" key="3">
    <source>
        <dbReference type="Proteomes" id="UP000070700"/>
    </source>
</evidence>
<sequence>MFVGADCTHPRQSAKSCPSIAAIVATTDDTSSQYLGSARLQPSRQEYISDLRSMMTEKIRAWYLKTADEEKPGTKTERRLPSTIFFYRDGVSESQYGMVLHEELQQIRLGCKDWYDKVKDHKANNFSSNFKWKYIKIVFFVVIKRHHARFSPQITTSRDIVTPNHVNFYLQSHASPKSMAKSSHYVVLQNNSPKDYTLKQLEDISHHLCCVGPHLLCGRLRCYMKPALDNKYPLDENARSKHDYENDEKISHNDPEKIRKSPWKASLDNVMFYL</sequence>
<dbReference type="InterPro" id="IPR012337">
    <property type="entry name" value="RNaseH-like_sf"/>
</dbReference>
<dbReference type="GO" id="GO:0003676">
    <property type="term" value="F:nucleic acid binding"/>
    <property type="evidence" value="ECO:0007669"/>
    <property type="project" value="InterPro"/>
</dbReference>
<dbReference type="GeneID" id="28827576"/>
<organism evidence="2 3">
    <name type="scientific">Mollisia scopiformis</name>
    <name type="common">Conifer needle endophyte fungus</name>
    <name type="synonym">Phialocephala scopiformis</name>
    <dbReference type="NCBI Taxonomy" id="149040"/>
    <lineage>
        <taxon>Eukaryota</taxon>
        <taxon>Fungi</taxon>
        <taxon>Dikarya</taxon>
        <taxon>Ascomycota</taxon>
        <taxon>Pezizomycotina</taxon>
        <taxon>Leotiomycetes</taxon>
        <taxon>Helotiales</taxon>
        <taxon>Mollisiaceae</taxon>
        <taxon>Mollisia</taxon>
    </lineage>
</organism>
<dbReference type="KEGG" id="psco:LY89DRAFT_710700"/>
<name>A0A132BD79_MOLSC</name>
<dbReference type="RefSeq" id="XP_018064737.1">
    <property type="nucleotide sequence ID" value="XM_018217850.1"/>
</dbReference>
<evidence type="ECO:0000313" key="2">
    <source>
        <dbReference type="EMBL" id="KUJ10382.1"/>
    </source>
</evidence>
<dbReference type="InterPro" id="IPR003165">
    <property type="entry name" value="Piwi"/>
</dbReference>
<protein>
    <recommendedName>
        <fullName evidence="1">Piwi domain-containing protein</fullName>
    </recommendedName>
</protein>
<dbReference type="PANTHER" id="PTHR22891">
    <property type="entry name" value="EUKARYOTIC TRANSLATION INITIATION FACTOR 2C"/>
    <property type="match status" value="1"/>
</dbReference>
<dbReference type="Proteomes" id="UP000070700">
    <property type="component" value="Unassembled WGS sequence"/>
</dbReference>
<feature type="domain" description="Piwi" evidence="1">
    <location>
        <begin position="1"/>
        <end position="150"/>
    </location>
</feature>
<dbReference type="InterPro" id="IPR036397">
    <property type="entry name" value="RNaseH_sf"/>
</dbReference>
<dbReference type="EMBL" id="KQ947429">
    <property type="protein sequence ID" value="KUJ10382.1"/>
    <property type="molecule type" value="Genomic_DNA"/>
</dbReference>
<dbReference type="STRING" id="149040.A0A132BD79"/>
<gene>
    <name evidence="2" type="ORF">LY89DRAFT_710700</name>
</gene>
<proteinExistence type="predicted"/>
<accession>A0A132BD79</accession>
<dbReference type="OrthoDB" id="10252740at2759"/>
<dbReference type="Pfam" id="PF02171">
    <property type="entry name" value="Piwi"/>
    <property type="match status" value="1"/>
</dbReference>
<dbReference type="PROSITE" id="PS50822">
    <property type="entry name" value="PIWI"/>
    <property type="match status" value="1"/>
</dbReference>
<dbReference type="InParanoid" id="A0A132BD79"/>
<dbReference type="SUPFAM" id="SSF53098">
    <property type="entry name" value="Ribonuclease H-like"/>
    <property type="match status" value="1"/>
</dbReference>
<reference evidence="2 3" key="1">
    <citation type="submission" date="2015-10" db="EMBL/GenBank/DDBJ databases">
        <title>Full genome of DAOMC 229536 Phialocephala scopiformis, a fungal endophyte of spruce producing the potent anti-insectan compound rugulosin.</title>
        <authorList>
            <consortium name="DOE Joint Genome Institute"/>
            <person name="Walker A.K."/>
            <person name="Frasz S.L."/>
            <person name="Seifert K.A."/>
            <person name="Miller J.D."/>
            <person name="Mondo S.J."/>
            <person name="Labutti K."/>
            <person name="Lipzen A."/>
            <person name="Dockter R."/>
            <person name="Kennedy M."/>
            <person name="Grigoriev I.V."/>
            <person name="Spatafora J.W."/>
        </authorList>
    </citation>
    <scope>NUCLEOTIDE SEQUENCE [LARGE SCALE GENOMIC DNA]</scope>
    <source>
        <strain evidence="2 3">CBS 120377</strain>
    </source>
</reference>